<name>A0A6G4VF81_9ACTN</name>
<reference evidence="3 4" key="1">
    <citation type="submission" date="2020-02" db="EMBL/GenBank/DDBJ databases">
        <title>Whole-genome analyses of novel actinobacteria.</title>
        <authorList>
            <person name="Sahin N."/>
            <person name="Gencbay T."/>
        </authorList>
    </citation>
    <scope>NUCLEOTIDE SEQUENCE [LARGE SCALE GENOMIC DNA]</scope>
    <source>
        <strain evidence="3 4">HC44</strain>
    </source>
</reference>
<dbReference type="AlphaFoldDB" id="A0A6G4VF81"/>
<dbReference type="Pfam" id="PF13191">
    <property type="entry name" value="AAA_16"/>
    <property type="match status" value="1"/>
</dbReference>
<keyword evidence="4" id="KW-1185">Reference proteome</keyword>
<comment type="caution">
    <text evidence="3">The sequence shown here is derived from an EMBL/GenBank/DDBJ whole genome shotgun (WGS) entry which is preliminary data.</text>
</comment>
<feature type="region of interest" description="Disordered" evidence="1">
    <location>
        <begin position="679"/>
        <end position="698"/>
    </location>
</feature>
<sequence>MRTDSDRHRSLGQTLAAGRDRAFVGRETELALFRAALAETPGARPVHYLHGPGGIGKSMLLRRFAAEARSAGRPVVEVDGRIIAPTPEGFMHAAGTGLHEPGVVLLLDTFEQCQGLEGWLWEHFLPTLPVGSVVVVAGRLAPDPRLTSDPGWHSLLQVTALRNLVPDESVQFLAARGVPLDAHETLLSFTGGNPLALALAAAVAEKDASAAPSWKPSQDVIAILLPQLIGDIPDAAHRKALEICAHAHVTTESLLRALQGDGAPELFAWLRRQPFVESTGVGLFPHDAVREVLVADLKWRDPEGFSAMHRDTLEHHLRQLRSAPESQMLHATGALIFLFRTDRQMSEFNFWREVGLAQEQEYAPGDRERVLSLAEETEGAESASVVAFWLDRQPGAFRVYRSTHTGEVVAFFAWLRLSDPEEGTDIDPVVAAAWEHARSTGPLRPGEHMGLARFSVHPPAYQRPSCPMTLMQWRATGEMIRAERLAWSYVVMRDDGYWNAHLEDINMVPAKTRPEVGGHAYALFAHDWRLQPPGPWLAAKTEAMLTGHSMAPGQQSRDGELTVLSRPEFDAAVRDALRAVRRPQSLADNPLNRSRLVREGGQNLPDVLTRAAQALRDERGGEKRHRAVMVTYFRGSPTQEAAAARLDLPFSTYRRHLVSGVERMSDLLWRHELGGPDVVGGSDVVSGTDVAPTAEPDG</sequence>
<dbReference type="SUPFAM" id="SSF52540">
    <property type="entry name" value="P-loop containing nucleoside triphosphate hydrolases"/>
    <property type="match status" value="1"/>
</dbReference>
<evidence type="ECO:0000259" key="2">
    <source>
        <dbReference type="Pfam" id="PF13191"/>
    </source>
</evidence>
<proteinExistence type="predicted"/>
<feature type="domain" description="Orc1-like AAA ATPase" evidence="2">
    <location>
        <begin position="23"/>
        <end position="71"/>
    </location>
</feature>
<keyword evidence="3" id="KW-0547">Nucleotide-binding</keyword>
<keyword evidence="3" id="KW-0067">ATP-binding</keyword>
<evidence type="ECO:0000313" key="3">
    <source>
        <dbReference type="EMBL" id="NGO12480.1"/>
    </source>
</evidence>
<evidence type="ECO:0000256" key="1">
    <source>
        <dbReference type="SAM" id="MobiDB-lite"/>
    </source>
</evidence>
<protein>
    <submittedName>
        <fullName evidence="3">ATP-binding protein</fullName>
    </submittedName>
</protein>
<dbReference type="Proteomes" id="UP000472335">
    <property type="component" value="Unassembled WGS sequence"/>
</dbReference>
<evidence type="ECO:0000313" key="4">
    <source>
        <dbReference type="Proteomes" id="UP000472335"/>
    </source>
</evidence>
<dbReference type="InterPro" id="IPR041664">
    <property type="entry name" value="AAA_16"/>
</dbReference>
<feature type="compositionally biased region" description="Low complexity" evidence="1">
    <location>
        <begin position="679"/>
        <end position="690"/>
    </location>
</feature>
<gene>
    <name evidence="3" type="ORF">G5C60_33950</name>
</gene>
<organism evidence="3 4">
    <name type="scientific">Streptomyces scabichelini</name>
    <dbReference type="NCBI Taxonomy" id="2711217"/>
    <lineage>
        <taxon>Bacteria</taxon>
        <taxon>Bacillati</taxon>
        <taxon>Actinomycetota</taxon>
        <taxon>Actinomycetes</taxon>
        <taxon>Kitasatosporales</taxon>
        <taxon>Streptomycetaceae</taxon>
        <taxon>Streptomyces</taxon>
    </lineage>
</organism>
<dbReference type="EMBL" id="JAAKZY010000142">
    <property type="protein sequence ID" value="NGO12480.1"/>
    <property type="molecule type" value="Genomic_DNA"/>
</dbReference>
<dbReference type="RefSeq" id="WP_165264954.1">
    <property type="nucleotide sequence ID" value="NZ_JAAKZY010000142.1"/>
</dbReference>
<dbReference type="Gene3D" id="3.40.50.300">
    <property type="entry name" value="P-loop containing nucleotide triphosphate hydrolases"/>
    <property type="match status" value="1"/>
</dbReference>
<dbReference type="GO" id="GO:0005524">
    <property type="term" value="F:ATP binding"/>
    <property type="evidence" value="ECO:0007669"/>
    <property type="project" value="UniProtKB-KW"/>
</dbReference>
<dbReference type="InterPro" id="IPR027417">
    <property type="entry name" value="P-loop_NTPase"/>
</dbReference>
<accession>A0A6G4VF81</accession>